<dbReference type="Proteomes" id="UP001583177">
    <property type="component" value="Unassembled WGS sequence"/>
</dbReference>
<dbReference type="InterPro" id="IPR012340">
    <property type="entry name" value="NA-bd_OB-fold"/>
</dbReference>
<evidence type="ECO:0000256" key="1">
    <source>
        <dbReference type="ARBA" id="ARBA00004574"/>
    </source>
</evidence>
<feature type="compositionally biased region" description="Acidic residues" evidence="5">
    <location>
        <begin position="797"/>
        <end position="820"/>
    </location>
</feature>
<feature type="compositionally biased region" description="Basic and acidic residues" evidence="5">
    <location>
        <begin position="599"/>
        <end position="609"/>
    </location>
</feature>
<feature type="compositionally biased region" description="Polar residues" evidence="5">
    <location>
        <begin position="1379"/>
        <end position="1404"/>
    </location>
</feature>
<evidence type="ECO:0000256" key="3">
    <source>
        <dbReference type="ARBA" id="ARBA00022895"/>
    </source>
</evidence>
<feature type="compositionally biased region" description="Basic and acidic residues" evidence="5">
    <location>
        <begin position="844"/>
        <end position="856"/>
    </location>
</feature>
<dbReference type="InterPro" id="IPR011564">
    <property type="entry name" value="Telomer_end-bd_POT1/Cdc13"/>
</dbReference>
<feature type="region of interest" description="Disordered" evidence="5">
    <location>
        <begin position="1028"/>
        <end position="1152"/>
    </location>
</feature>
<feature type="region of interest" description="Disordered" evidence="5">
    <location>
        <begin position="480"/>
        <end position="934"/>
    </location>
</feature>
<feature type="compositionally biased region" description="Polar residues" evidence="5">
    <location>
        <begin position="1306"/>
        <end position="1315"/>
    </location>
</feature>
<feature type="region of interest" description="Disordered" evidence="5">
    <location>
        <begin position="1218"/>
        <end position="1432"/>
    </location>
</feature>
<dbReference type="SUPFAM" id="SSF50249">
    <property type="entry name" value="Nucleic acid-binding proteins"/>
    <property type="match status" value="1"/>
</dbReference>
<gene>
    <name evidence="7" type="ORF">Daus18300_012009</name>
</gene>
<dbReference type="EMBL" id="JAWRVE010000155">
    <property type="protein sequence ID" value="KAL1852846.1"/>
    <property type="molecule type" value="Genomic_DNA"/>
</dbReference>
<comment type="caution">
    <text evidence="7">The sequence shown here is derived from an EMBL/GenBank/DDBJ whole genome shotgun (WGS) entry which is preliminary data.</text>
</comment>
<evidence type="ECO:0000256" key="4">
    <source>
        <dbReference type="ARBA" id="ARBA00023125"/>
    </source>
</evidence>
<evidence type="ECO:0000256" key="5">
    <source>
        <dbReference type="SAM" id="MobiDB-lite"/>
    </source>
</evidence>
<evidence type="ECO:0000313" key="7">
    <source>
        <dbReference type="EMBL" id="KAL1852846.1"/>
    </source>
</evidence>
<dbReference type="Pfam" id="PF02765">
    <property type="entry name" value="POT1"/>
    <property type="match status" value="1"/>
</dbReference>
<feature type="compositionally biased region" description="Acidic residues" evidence="5">
    <location>
        <begin position="684"/>
        <end position="711"/>
    </location>
</feature>
<comment type="subcellular location">
    <subcellularLocation>
        <location evidence="1">Chromosome</location>
        <location evidence="1">Telomere</location>
    </subcellularLocation>
</comment>
<dbReference type="Gene3D" id="2.40.50.140">
    <property type="entry name" value="Nucleic acid-binding proteins"/>
    <property type="match status" value="1"/>
</dbReference>
<feature type="compositionally biased region" description="Basic and acidic residues" evidence="5">
    <location>
        <begin position="1227"/>
        <end position="1249"/>
    </location>
</feature>
<evidence type="ECO:0000313" key="8">
    <source>
        <dbReference type="Proteomes" id="UP001583177"/>
    </source>
</evidence>
<keyword evidence="3" id="KW-0779">Telomere</keyword>
<feature type="domain" description="Telomeric single stranded DNA binding POT1/Cdc13" evidence="6">
    <location>
        <begin position="1446"/>
        <end position="1581"/>
    </location>
</feature>
<feature type="compositionally biased region" description="Polar residues" evidence="5">
    <location>
        <begin position="480"/>
        <end position="492"/>
    </location>
</feature>
<feature type="compositionally biased region" description="Polar residues" evidence="5">
    <location>
        <begin position="1108"/>
        <end position="1123"/>
    </location>
</feature>
<feature type="compositionally biased region" description="Polar residues" evidence="5">
    <location>
        <begin position="321"/>
        <end position="345"/>
    </location>
</feature>
<feature type="compositionally biased region" description="Basic and acidic residues" evidence="5">
    <location>
        <begin position="767"/>
        <end position="779"/>
    </location>
</feature>
<keyword evidence="4" id="KW-0238">DNA-binding</keyword>
<feature type="compositionally biased region" description="Polar residues" evidence="5">
    <location>
        <begin position="528"/>
        <end position="542"/>
    </location>
</feature>
<keyword evidence="8" id="KW-1185">Reference proteome</keyword>
<feature type="compositionally biased region" description="Low complexity" evidence="5">
    <location>
        <begin position="510"/>
        <end position="520"/>
    </location>
</feature>
<proteinExistence type="predicted"/>
<sequence>MASADGDVEHLLATRTATPIAQLAPDLPDQATRKVHGEVTITWPYSSVSKSVAFLLAEPDFRLRRDKGQVRIQLNGPSAEAIGDLELGSGDEVTLDLDGVEWAKDEEPARPPGSRSDWQLKFAGKLTLKVTLGESQETKFINIDQPVPAEPEEAFEPIPYAEIDTTLFDDEPIIKKSARPVVDEYASPIFMKRSRASYAPLFEFDLDEELEADGGRRGKGRKRPRYSVQNGRWRYREGSSSPEPEMLLSSSPPAPAQDRDVVMQDTPSKPRMADGACQTVELELPPPPQSAENTPSKTSRRTESPSALLSGRSPEKHIGATTDTGVQASTSSLGAKAPHQQQSAATAEPATANPFGFAPGSSGFPQLDSSVHPGFGMPQNLPPSFTLSNQQTQQPHPLGDGTAQNQPAFGQPTSTQAVFGQTGFGQTGFGQSVFGQPSSFGAAFGQPSNIAAGFGSMGGPMGGSVVESVRFGFGEPPQSTFSAMPYESSQTPLGYHETHNQPEAYPDPQQPSAHASPPSHHSSEQNLRHSQYPQALDETSSHAPEAQVGNNEMPLWSAGPQSLGSRHASSRADVPEELRSEGSASVRTPPGMIPPEVEDGTRNRDEMREQGILSQPVFEQGVPRDAVPHGRESSADEDSDSMDSDEQADYDEDEKGDDYDMRNYDRISDDDEDFDVERGHPLPDEDLLDEDESFDEDEEDYDEDGYEEDDYAQGSAYQQPTVQAAPPPQVQKEPIFIDLLSDSDDDEDQAPPPPRNQPARQQMDGIAKSEPEVDQKEHLTAGTAAANLQLRQIPVEAEQDPDSGDDSMEEEEDAAFDEQAESLSSDEEHVHESGSSEIENEEAGDAHSEMDVDEPRNAGTSHDVEPASDEPASDVEVIKDSIVSAPEVEEAATKPSPSHTQNKDEGASVVEECLQDDSTAEKARPLQETDETVGAEIDKMNVDELEHVKRVGSPQPKPVEVAAIFQTQSGDVAASFQARVMDATAPDLPSSPPDRAPISEAEVDALHTRPIDLNASFQTQSGDIAASFQSQVLDTAGSHDLSSSPSRQEPGQEVTEDISMGHSQRDEPDEDRSSGLGEDASEGEMNEDVAEQASDEERELSDAEPGNENMNEMDTMPDVQNETSESKTFEGFSDDPQDAPPSPPESQHRDVTAINSVDISITTMSSQVETQASDQGLTTFQTQETEIILSQPDVSEVEGEMSITDREIVKAAEEAISALEEPESDAESVKNGRSALHEEAQLDRDRDLAMSEAVSEPLENEIVAASSPHQPAESEDRELPETTDPVDEEAAPHQSDEEDFHDASELLQTDVSPSVTHFDDRASFVTADSQPSESKETEASESPSVRKSKRSFRLRALREESGMQLAKQTRAPKRGQRIPSDQSPNPRTTRSQTMSFQKATSPAQDQEDMFARAGLRSPSRRKVSATSASKAKNDLVKRLSTELPECAPLKDLKSYNRNVLDVAAVVTSANTTPQRTKARQYVSSFTISDPSAAPQGVTEVSLFRAHKDYLPVVKPGDSVLLRRFNVTSLPGRGFGLRTEDESSWAVFNTDDEDTPPQVRGPPVELSETEKSFLVDLRGWYAALDEGPKDKLAAAVGEMVQKGKESRDEK</sequence>
<protein>
    <recommendedName>
        <fullName evidence="6">Telomeric single stranded DNA binding POT1/Cdc13 domain-containing protein</fullName>
    </recommendedName>
</protein>
<feature type="compositionally biased region" description="Basic and acidic residues" evidence="5">
    <location>
        <begin position="658"/>
        <end position="667"/>
    </location>
</feature>
<dbReference type="SMART" id="SM00976">
    <property type="entry name" value="Telo_bind"/>
    <property type="match status" value="1"/>
</dbReference>
<organism evidence="7 8">
    <name type="scientific">Diaporthe australafricana</name>
    <dbReference type="NCBI Taxonomy" id="127596"/>
    <lineage>
        <taxon>Eukaryota</taxon>
        <taxon>Fungi</taxon>
        <taxon>Dikarya</taxon>
        <taxon>Ascomycota</taxon>
        <taxon>Pezizomycotina</taxon>
        <taxon>Sordariomycetes</taxon>
        <taxon>Sordariomycetidae</taxon>
        <taxon>Diaporthales</taxon>
        <taxon>Diaporthaceae</taxon>
        <taxon>Diaporthe</taxon>
    </lineage>
</organism>
<accession>A0ABR3W4E5</accession>
<dbReference type="CDD" id="cd04497">
    <property type="entry name" value="hPOT1_OB1_like"/>
    <property type="match status" value="1"/>
</dbReference>
<feature type="region of interest" description="Disordered" evidence="5">
    <location>
        <begin position="213"/>
        <end position="423"/>
    </location>
</feature>
<feature type="compositionally biased region" description="Basic residues" evidence="5">
    <location>
        <begin position="1346"/>
        <end position="1355"/>
    </location>
</feature>
<feature type="compositionally biased region" description="Low complexity" evidence="5">
    <location>
        <begin position="239"/>
        <end position="251"/>
    </location>
</feature>
<feature type="compositionally biased region" description="Polar residues" evidence="5">
    <location>
        <begin position="382"/>
        <end position="395"/>
    </location>
</feature>
<dbReference type="InterPro" id="IPR028389">
    <property type="entry name" value="POT1"/>
</dbReference>
<dbReference type="PANTHER" id="PTHR14513:SF0">
    <property type="entry name" value="PROTECTION OF TELOMERES PROTEIN 1"/>
    <property type="match status" value="1"/>
</dbReference>
<feature type="compositionally biased region" description="Acidic residues" evidence="5">
    <location>
        <begin position="635"/>
        <end position="657"/>
    </location>
</feature>
<evidence type="ECO:0000259" key="6">
    <source>
        <dbReference type="SMART" id="SM00976"/>
    </source>
</evidence>
<dbReference type="PANTHER" id="PTHR14513">
    <property type="entry name" value="PROTECTION OF TELOMERES 1"/>
    <property type="match status" value="1"/>
</dbReference>
<feature type="compositionally biased region" description="Acidic residues" evidence="5">
    <location>
        <begin position="1079"/>
        <end position="1099"/>
    </location>
</feature>
<evidence type="ECO:0000256" key="2">
    <source>
        <dbReference type="ARBA" id="ARBA00022454"/>
    </source>
</evidence>
<keyword evidence="2" id="KW-0158">Chromosome</keyword>
<feature type="compositionally biased region" description="Polar residues" evidence="5">
    <location>
        <begin position="402"/>
        <end position="417"/>
    </location>
</feature>
<reference evidence="7 8" key="1">
    <citation type="journal article" date="2024" name="IMA Fungus">
        <title>IMA Genome - F19 : A genome assembly and annotation guide to empower mycologists, including annotated draft genome sequences of Ceratocystis pirilliformis, Diaporthe australafricana, Fusarium ophioides, Paecilomyces lecythidis, and Sporothrix stenoceras.</title>
        <authorList>
            <person name="Aylward J."/>
            <person name="Wilson A.M."/>
            <person name="Visagie C.M."/>
            <person name="Spraker J."/>
            <person name="Barnes I."/>
            <person name="Buitendag C."/>
            <person name="Ceriani C."/>
            <person name="Del Mar Angel L."/>
            <person name="du Plessis D."/>
            <person name="Fuchs T."/>
            <person name="Gasser K."/>
            <person name="Kramer D."/>
            <person name="Li W."/>
            <person name="Munsamy K."/>
            <person name="Piso A."/>
            <person name="Price J.L."/>
            <person name="Sonnekus B."/>
            <person name="Thomas C."/>
            <person name="van der Nest A."/>
            <person name="van Dijk A."/>
            <person name="van Heerden A."/>
            <person name="van Vuuren N."/>
            <person name="Yilmaz N."/>
            <person name="Duong T.A."/>
            <person name="van der Merwe N.A."/>
            <person name="Wingfield M.J."/>
            <person name="Wingfield B.D."/>
        </authorList>
    </citation>
    <scope>NUCLEOTIDE SEQUENCE [LARGE SCALE GENOMIC DNA]</scope>
    <source>
        <strain evidence="7 8">CMW 18300</strain>
    </source>
</reference>
<feature type="compositionally biased region" description="Polar residues" evidence="5">
    <location>
        <begin position="1040"/>
        <end position="1049"/>
    </location>
</feature>
<name>A0ABR3W4E5_9PEZI</name>